<sequence length="375" mass="40021">MLESFLKAYEDACAAADLTPSPGVAAATGHVLDLRGNVGKMRTQRFTDVDVPALTSALQSGHPFEEIDLSFNRLTAKGVAELATFLQTDSLVRAFSLAQNDVTSEAIQELCMVLKGNMTLEELSLSGNALGGAGGLAVADLLQSDNNLKKLRVSNCELDTESLVALATVLQANERLALLDISRSLAAPLMEEATSHFSRMLKVNATLEELDLSCCGIRDLGLQLLAEELFRAFDNSRLSVLRLRGNHIHLVDSACVGALNNLLSSNSCRLTILTLGGNVLKDEGALKLADILAANSSLTQLDVSACAMRSRGLCAIGRAIAPNARSITHPKLLSVSLWGNSFDSAACLVWQPIMSVLELDILVQEVDGVFNCVQK</sequence>
<dbReference type="SMART" id="SM00368">
    <property type="entry name" value="LRR_RI"/>
    <property type="match status" value="7"/>
</dbReference>
<gene>
    <name evidence="1" type="ORF">AB1Y20_014895</name>
</gene>
<dbReference type="EMBL" id="JBGBPQ010000003">
    <property type="protein sequence ID" value="KAL1526167.1"/>
    <property type="molecule type" value="Genomic_DNA"/>
</dbReference>
<dbReference type="InterPro" id="IPR052394">
    <property type="entry name" value="LRR-containing"/>
</dbReference>
<evidence type="ECO:0008006" key="3">
    <source>
        <dbReference type="Google" id="ProtNLM"/>
    </source>
</evidence>
<dbReference type="Pfam" id="PF13516">
    <property type="entry name" value="LRR_6"/>
    <property type="match status" value="5"/>
</dbReference>
<dbReference type="Proteomes" id="UP001515480">
    <property type="component" value="Unassembled WGS sequence"/>
</dbReference>
<comment type="caution">
    <text evidence="1">The sequence shown here is derived from an EMBL/GenBank/DDBJ whole genome shotgun (WGS) entry which is preliminary data.</text>
</comment>
<protein>
    <recommendedName>
        <fullName evidence="3">Distal membrane arm assembly complex 2-like protein</fullName>
    </recommendedName>
</protein>
<dbReference type="Gene3D" id="3.80.10.10">
    <property type="entry name" value="Ribonuclease Inhibitor"/>
    <property type="match status" value="3"/>
</dbReference>
<dbReference type="InterPro" id="IPR001611">
    <property type="entry name" value="Leu-rich_rpt"/>
</dbReference>
<accession>A0AB34JYZ6</accession>
<organism evidence="1 2">
    <name type="scientific">Prymnesium parvum</name>
    <name type="common">Toxic golden alga</name>
    <dbReference type="NCBI Taxonomy" id="97485"/>
    <lineage>
        <taxon>Eukaryota</taxon>
        <taxon>Haptista</taxon>
        <taxon>Haptophyta</taxon>
        <taxon>Prymnesiophyceae</taxon>
        <taxon>Prymnesiales</taxon>
        <taxon>Prymnesiaceae</taxon>
        <taxon>Prymnesium</taxon>
    </lineage>
</organism>
<dbReference type="AlphaFoldDB" id="A0AB34JYZ6"/>
<evidence type="ECO:0000313" key="2">
    <source>
        <dbReference type="Proteomes" id="UP001515480"/>
    </source>
</evidence>
<dbReference type="SUPFAM" id="SSF52047">
    <property type="entry name" value="RNI-like"/>
    <property type="match status" value="1"/>
</dbReference>
<reference evidence="1 2" key="1">
    <citation type="journal article" date="2024" name="Science">
        <title>Giant polyketide synthase enzymes in the biosynthesis of giant marine polyether toxins.</title>
        <authorList>
            <person name="Fallon T.R."/>
            <person name="Shende V.V."/>
            <person name="Wierzbicki I.H."/>
            <person name="Pendleton A.L."/>
            <person name="Watervoot N.F."/>
            <person name="Auber R.P."/>
            <person name="Gonzalez D.J."/>
            <person name="Wisecaver J.H."/>
            <person name="Moore B.S."/>
        </authorList>
    </citation>
    <scope>NUCLEOTIDE SEQUENCE [LARGE SCALE GENOMIC DNA]</scope>
    <source>
        <strain evidence="1 2">12B1</strain>
    </source>
</reference>
<dbReference type="PANTHER" id="PTHR24114:SF2">
    <property type="entry name" value="F-BOX DOMAIN-CONTAINING PROTEIN-RELATED"/>
    <property type="match status" value="1"/>
</dbReference>
<evidence type="ECO:0000313" key="1">
    <source>
        <dbReference type="EMBL" id="KAL1526167.1"/>
    </source>
</evidence>
<keyword evidence="2" id="KW-1185">Reference proteome</keyword>
<dbReference type="PANTHER" id="PTHR24114">
    <property type="entry name" value="LEUCINE RICH REPEAT FAMILY PROTEIN"/>
    <property type="match status" value="1"/>
</dbReference>
<proteinExistence type="predicted"/>
<dbReference type="InterPro" id="IPR032675">
    <property type="entry name" value="LRR_dom_sf"/>
</dbReference>
<name>A0AB34JYZ6_PRYPA</name>